<evidence type="ECO:0000313" key="1">
    <source>
        <dbReference type="EMBL" id="MBF8185373.1"/>
    </source>
</evidence>
<dbReference type="AlphaFoldDB" id="A0A931A7D4"/>
<reference evidence="1" key="1">
    <citation type="submission" date="2020-11" db="EMBL/GenBank/DDBJ databases">
        <title>Whole-genome analyses of Nonomuraea sp. K274.</title>
        <authorList>
            <person name="Veyisoglu A."/>
        </authorList>
    </citation>
    <scope>NUCLEOTIDE SEQUENCE</scope>
    <source>
        <strain evidence="1">K274</strain>
    </source>
</reference>
<feature type="non-terminal residue" evidence="1">
    <location>
        <position position="1"/>
    </location>
</feature>
<name>A0A931A7D4_9ACTN</name>
<organism evidence="1 2">
    <name type="scientific">Nonomuraea cypriaca</name>
    <dbReference type="NCBI Taxonomy" id="1187855"/>
    <lineage>
        <taxon>Bacteria</taxon>
        <taxon>Bacillati</taxon>
        <taxon>Actinomycetota</taxon>
        <taxon>Actinomycetes</taxon>
        <taxon>Streptosporangiales</taxon>
        <taxon>Streptosporangiaceae</taxon>
        <taxon>Nonomuraea</taxon>
    </lineage>
</organism>
<proteinExistence type="predicted"/>
<keyword evidence="1" id="KW-0418">Kinase</keyword>
<dbReference type="InterPro" id="IPR036890">
    <property type="entry name" value="HATPase_C_sf"/>
</dbReference>
<protein>
    <submittedName>
        <fullName evidence="1">Sensor histidine kinase</fullName>
    </submittedName>
</protein>
<sequence>GGSAGGGYGLMGMRERAELLGGTLSAGEQGGAFLVHLKVPS</sequence>
<keyword evidence="1" id="KW-0808">Transferase</keyword>
<dbReference type="Proteomes" id="UP000605361">
    <property type="component" value="Unassembled WGS sequence"/>
</dbReference>
<keyword evidence="2" id="KW-1185">Reference proteome</keyword>
<dbReference type="Gene3D" id="3.30.565.10">
    <property type="entry name" value="Histidine kinase-like ATPase, C-terminal domain"/>
    <property type="match status" value="1"/>
</dbReference>
<gene>
    <name evidence="1" type="ORF">ITP53_06400</name>
</gene>
<dbReference type="EMBL" id="JADOGI010000012">
    <property type="protein sequence ID" value="MBF8185373.1"/>
    <property type="molecule type" value="Genomic_DNA"/>
</dbReference>
<evidence type="ECO:0000313" key="2">
    <source>
        <dbReference type="Proteomes" id="UP000605361"/>
    </source>
</evidence>
<comment type="caution">
    <text evidence="1">The sequence shown here is derived from an EMBL/GenBank/DDBJ whole genome shotgun (WGS) entry which is preliminary data.</text>
</comment>
<dbReference type="GO" id="GO:0016301">
    <property type="term" value="F:kinase activity"/>
    <property type="evidence" value="ECO:0007669"/>
    <property type="project" value="UniProtKB-KW"/>
</dbReference>
<accession>A0A931A7D4</accession>